<feature type="transmembrane region" description="Helical" evidence="1">
    <location>
        <begin position="65"/>
        <end position="89"/>
    </location>
</feature>
<dbReference type="EMBL" id="MGEK01000003">
    <property type="protein sequence ID" value="OGL83087.1"/>
    <property type="molecule type" value="Genomic_DNA"/>
</dbReference>
<dbReference type="InterPro" id="IPR043993">
    <property type="entry name" value="T4SS_pilin"/>
</dbReference>
<organism evidence="2 3">
    <name type="scientific">Candidatus Uhrbacteria bacterium RIFCSPLOWO2_01_FULL_47_25</name>
    <dbReference type="NCBI Taxonomy" id="1802402"/>
    <lineage>
        <taxon>Bacteria</taxon>
        <taxon>Candidatus Uhriibacteriota</taxon>
    </lineage>
</organism>
<keyword evidence="1" id="KW-1133">Transmembrane helix</keyword>
<keyword evidence="1" id="KW-0472">Membrane</keyword>
<gene>
    <name evidence="2" type="ORF">A2936_05230</name>
</gene>
<sequence>MKIFLLAIVLISEVFVLTTRPVRAQTGPLIMIKDKLEPIADVFNQPGLLGGSIDPQAALISRVVAIVNIFLGFFGLIFIILIFYGGYLWMTAAGNEQRVEEAQNVLRRAIIGVVIVLSAGVVTNTIILQVLDAVF</sequence>
<proteinExistence type="predicted"/>
<dbReference type="AlphaFoldDB" id="A0A1F7UZC2"/>
<comment type="caution">
    <text evidence="2">The sequence shown here is derived from an EMBL/GenBank/DDBJ whole genome shotgun (WGS) entry which is preliminary data.</text>
</comment>
<reference evidence="2 3" key="1">
    <citation type="journal article" date="2016" name="Nat. Commun.">
        <title>Thousands of microbial genomes shed light on interconnected biogeochemical processes in an aquifer system.</title>
        <authorList>
            <person name="Anantharaman K."/>
            <person name="Brown C.T."/>
            <person name="Hug L.A."/>
            <person name="Sharon I."/>
            <person name="Castelle C.J."/>
            <person name="Probst A.J."/>
            <person name="Thomas B.C."/>
            <person name="Singh A."/>
            <person name="Wilkins M.J."/>
            <person name="Karaoz U."/>
            <person name="Brodie E.L."/>
            <person name="Williams K.H."/>
            <person name="Hubbard S.S."/>
            <person name="Banfield J.F."/>
        </authorList>
    </citation>
    <scope>NUCLEOTIDE SEQUENCE [LARGE SCALE GENOMIC DNA]</scope>
</reference>
<feature type="transmembrane region" description="Helical" evidence="1">
    <location>
        <begin position="109"/>
        <end position="131"/>
    </location>
</feature>
<evidence type="ECO:0000313" key="3">
    <source>
        <dbReference type="Proteomes" id="UP000176846"/>
    </source>
</evidence>
<evidence type="ECO:0000256" key="1">
    <source>
        <dbReference type="SAM" id="Phobius"/>
    </source>
</evidence>
<dbReference type="Proteomes" id="UP000176846">
    <property type="component" value="Unassembled WGS sequence"/>
</dbReference>
<dbReference type="Pfam" id="PF18895">
    <property type="entry name" value="T4SS_pilin"/>
    <property type="match status" value="1"/>
</dbReference>
<keyword evidence="1" id="KW-0812">Transmembrane</keyword>
<name>A0A1F7UZC2_9BACT</name>
<protein>
    <submittedName>
        <fullName evidence="2">Uncharacterized protein</fullName>
    </submittedName>
</protein>
<evidence type="ECO:0000313" key="2">
    <source>
        <dbReference type="EMBL" id="OGL83087.1"/>
    </source>
</evidence>
<accession>A0A1F7UZC2</accession>